<reference evidence="3" key="1">
    <citation type="submission" date="2021-01" db="EMBL/GenBank/DDBJ databases">
        <title>Draft genome sequence of Nasalis larvatus strain YZ03.</title>
        <authorList>
            <person name="Suzuki-Hashido N."/>
            <person name="Tsuchida S."/>
            <person name="Hayakawa T."/>
        </authorList>
    </citation>
    <scope>NUCLEOTIDE SEQUENCE [LARGE SCALE GENOMIC DNA]</scope>
    <source>
        <strain evidence="3">YZ03</strain>
    </source>
</reference>
<keyword evidence="1" id="KW-0812">Transmembrane</keyword>
<feature type="transmembrane region" description="Helical" evidence="1">
    <location>
        <begin position="240"/>
        <end position="262"/>
    </location>
</feature>
<evidence type="ECO:0000256" key="1">
    <source>
        <dbReference type="SAM" id="Phobius"/>
    </source>
</evidence>
<comment type="caution">
    <text evidence="2">The sequence shown here is derived from an EMBL/GenBank/DDBJ whole genome shotgun (WGS) entry which is preliminary data.</text>
</comment>
<keyword evidence="1" id="KW-1133">Transmembrane helix</keyword>
<protein>
    <recommendedName>
        <fullName evidence="4">ABC transporter permease</fullName>
    </recommendedName>
</protein>
<accession>A0ABQ3W766</accession>
<proteinExistence type="predicted"/>
<evidence type="ECO:0000313" key="3">
    <source>
        <dbReference type="Proteomes" id="UP000616547"/>
    </source>
</evidence>
<keyword evidence="3" id="KW-1185">Reference proteome</keyword>
<gene>
    <name evidence="2" type="ORF">lacNasYZ03_06110</name>
</gene>
<dbReference type="RefSeq" id="WP_201330395.1">
    <property type="nucleotide sequence ID" value="NZ_BOCG01000535.1"/>
</dbReference>
<sequence>MNLVKNRYVFGGLALLTLVDAQNQLGAIEANKMLKPSANLAWQLFYNAQLAGGYESIIHFVLFLALFPAIVSWMLIYQKNSNLDSSALTRVNRRNYWAKQGLQLFVLAAVYRLLLTAMELLIVSVKFGYLDFSLTFKQSETAFTLFNQNASLQLLIYTVISALGWGIWALLTYSACLFVKRTILVIPVALLVSFAGSVLPIVIAQTNIPVLYDFAYALLFGNIQAPGVMTVNGKLMGVTIVYPLVSLIFYAGLSVLFARLYMRKAEQGLLD</sequence>
<feature type="transmembrane region" description="Helical" evidence="1">
    <location>
        <begin position="183"/>
        <end position="203"/>
    </location>
</feature>
<feature type="transmembrane region" description="Helical" evidence="1">
    <location>
        <begin position="150"/>
        <end position="171"/>
    </location>
</feature>
<evidence type="ECO:0000313" key="2">
    <source>
        <dbReference type="EMBL" id="GHW00924.1"/>
    </source>
</evidence>
<organism evidence="2 3">
    <name type="scientific">Lactobacillus nasalidis</name>
    <dbReference type="NCBI Taxonomy" id="2797258"/>
    <lineage>
        <taxon>Bacteria</taxon>
        <taxon>Bacillati</taxon>
        <taxon>Bacillota</taxon>
        <taxon>Bacilli</taxon>
        <taxon>Lactobacillales</taxon>
        <taxon>Lactobacillaceae</taxon>
        <taxon>Lactobacillus</taxon>
    </lineage>
</organism>
<dbReference type="EMBL" id="BOCI01000153">
    <property type="protein sequence ID" value="GHW00924.1"/>
    <property type="molecule type" value="Genomic_DNA"/>
</dbReference>
<feature type="transmembrane region" description="Helical" evidence="1">
    <location>
        <begin position="57"/>
        <end position="76"/>
    </location>
</feature>
<feature type="transmembrane region" description="Helical" evidence="1">
    <location>
        <begin position="104"/>
        <end position="130"/>
    </location>
</feature>
<name>A0ABQ3W766_9LACO</name>
<keyword evidence="1" id="KW-0472">Membrane</keyword>
<dbReference type="Proteomes" id="UP000616547">
    <property type="component" value="Unassembled WGS sequence"/>
</dbReference>
<evidence type="ECO:0008006" key="4">
    <source>
        <dbReference type="Google" id="ProtNLM"/>
    </source>
</evidence>